<organism evidence="2">
    <name type="scientific">Pandoravirus neocaledonia</name>
    <dbReference type="NCBI Taxonomy" id="2107708"/>
    <lineage>
        <taxon>Viruses</taxon>
        <taxon>Pandoravirus</taxon>
    </lineage>
</organism>
<dbReference type="Proteomes" id="UP000249287">
    <property type="component" value="Segment"/>
</dbReference>
<evidence type="ECO:0000313" key="2">
    <source>
        <dbReference type="EMBL" id="AVK76668.1"/>
    </source>
</evidence>
<dbReference type="KEGG" id="vg:36843381"/>
<sequence>MNCVQAGFYIGPTTCARAASMASHVSVTPPSAVRRAIDARLRDILAHWRNATVIGGSDCAWTRLPGELLRAVFEYLSPWSLASLLATGSRALMHAAVCTNPDLVVDALWWRLWNLVPDDRCTGSDTCLFEAGRPAVVAWMYGDLGDSSLRDVAIDRGDPLASLSAHVAGVTRNPTGVAALALSCARSCSDRGLVAVLNMAARPRACSLPTTGPLWHTKEGRLCHTLHSTLATHLMVQLTYADRYDAFCKYAYTICERDIDEDHCVDGTVWLDHVALAEVVNARRAPVTRTESLALAYRHAPLIKTTLRTWGPHRCNYTPLSSWLPAAALALLVGRVERAGALVRIGLYAAIIYEFHCDTYGTWYAREMAHIVEHLCMGHRIGDLADTSRRPPAVDYYIKHEVADLVSYIRGESFAESLVAALDVIARSGYTSAQSAVLMSLADHVAEIEALLGMPGVGA</sequence>
<dbReference type="EMBL" id="MG011690">
    <property type="protein sequence ID" value="AVK76668.1"/>
    <property type="molecule type" value="Genomic_DNA"/>
</dbReference>
<reference evidence="2" key="1">
    <citation type="journal article" date="2018" name="Nat. Commun.">
        <title>Diversity and evolution of the emerging Pandoraviridae family.</title>
        <authorList>
            <person name="Legendre M."/>
            <person name="Fabre E."/>
            <person name="Poirot O."/>
            <person name="Jeudy S."/>
            <person name="Lartigue A."/>
            <person name="Alempic J.M."/>
            <person name="Beucher L."/>
            <person name="Philippe N."/>
            <person name="Bertaux L."/>
            <person name="Christo-Foroux E."/>
            <person name="Labadie K."/>
            <person name="Coute Y."/>
            <person name="Abergel C."/>
            <person name="Claverie J.M."/>
        </authorList>
    </citation>
    <scope>NUCLEOTIDE SEQUENCE [LARGE SCALE GENOMIC DNA]</scope>
    <source>
        <strain evidence="2">Neocaledonia</strain>
    </source>
</reference>
<evidence type="ECO:0000259" key="1">
    <source>
        <dbReference type="PROSITE" id="PS50181"/>
    </source>
</evidence>
<dbReference type="RefSeq" id="YP_009482671.1">
    <property type="nucleotide sequence ID" value="NC_037666.1"/>
</dbReference>
<name>A0A2U7UDX3_9VIRU</name>
<dbReference type="PROSITE" id="PS50181">
    <property type="entry name" value="FBOX"/>
    <property type="match status" value="1"/>
</dbReference>
<feature type="domain" description="F-box" evidence="1">
    <location>
        <begin position="58"/>
        <end position="112"/>
    </location>
</feature>
<accession>A0A2U7UDX3</accession>
<protein>
    <recommendedName>
        <fullName evidence="1">F-box domain-containing protein</fullName>
    </recommendedName>
</protein>
<proteinExistence type="predicted"/>
<gene>
    <name evidence="2" type="ORF">pneo_cds_1061</name>
</gene>
<dbReference type="InterPro" id="IPR001810">
    <property type="entry name" value="F-box_dom"/>
</dbReference>
<dbReference type="GeneID" id="36843381"/>